<dbReference type="Pfam" id="PF00023">
    <property type="entry name" value="Ank"/>
    <property type="match status" value="1"/>
</dbReference>
<evidence type="ECO:0000313" key="5">
    <source>
        <dbReference type="EMBL" id="KAH6876628.1"/>
    </source>
</evidence>
<dbReference type="Gene3D" id="1.25.40.20">
    <property type="entry name" value="Ankyrin repeat-containing domain"/>
    <property type="match status" value="3"/>
</dbReference>
<dbReference type="InterPro" id="IPR054471">
    <property type="entry name" value="GPIID_WHD"/>
</dbReference>
<organism evidence="5 6">
    <name type="scientific">Thelonectria olida</name>
    <dbReference type="NCBI Taxonomy" id="1576542"/>
    <lineage>
        <taxon>Eukaryota</taxon>
        <taxon>Fungi</taxon>
        <taxon>Dikarya</taxon>
        <taxon>Ascomycota</taxon>
        <taxon>Pezizomycotina</taxon>
        <taxon>Sordariomycetes</taxon>
        <taxon>Hypocreomycetidae</taxon>
        <taxon>Hypocreales</taxon>
        <taxon>Nectriaceae</taxon>
        <taxon>Thelonectria</taxon>
    </lineage>
</organism>
<dbReference type="Proteomes" id="UP000777438">
    <property type="component" value="Unassembled WGS sequence"/>
</dbReference>
<feature type="repeat" description="ANK" evidence="2">
    <location>
        <begin position="1207"/>
        <end position="1239"/>
    </location>
</feature>
<dbReference type="InterPro" id="IPR002110">
    <property type="entry name" value="Ankyrin_rpt"/>
</dbReference>
<dbReference type="Pfam" id="PF24809">
    <property type="entry name" value="DUF7708"/>
    <property type="match status" value="1"/>
</dbReference>
<keyword evidence="1" id="KW-0677">Repeat</keyword>
<gene>
    <name evidence="5" type="ORF">B0T10DRAFT_610328</name>
</gene>
<dbReference type="PANTHER" id="PTHR10039">
    <property type="entry name" value="AMELOGENIN"/>
    <property type="match status" value="1"/>
</dbReference>
<dbReference type="SMART" id="SM00248">
    <property type="entry name" value="ANK"/>
    <property type="match status" value="12"/>
</dbReference>
<dbReference type="SUPFAM" id="SSF48403">
    <property type="entry name" value="Ankyrin repeat"/>
    <property type="match status" value="2"/>
</dbReference>
<dbReference type="PROSITE" id="PS50088">
    <property type="entry name" value="ANK_REPEAT"/>
    <property type="match status" value="3"/>
</dbReference>
<accession>A0A9P8VU35</accession>
<evidence type="ECO:0000256" key="1">
    <source>
        <dbReference type="ARBA" id="ARBA00022737"/>
    </source>
</evidence>
<sequence>MSLVATSSSPVHATDDNLKEALDSFQQVLTDDQRRQFRHVKSVPDAGTVLEFTAELDLKRNAKGRSIASRLYSVLQSVRDFSNVMDTFVSSHPEIAALVWGSVKLTILIAINFASYYEALSELFLNLKDVCPQFVEYEVLYPSSIRLQKALCNFHAAIVRCCKHVVEVISRQWQAKLLNSLWQSFEQEFRPDMDDIRRCSSNVKEELLLAKAQADYQDQQLQGVERKEASDHRRGLTSFMSRVGINMDKTESMQVQRDEREARERRQRLLALLSSYDHLTPLRQSREKRHLHTAEWLLQTLEFDRWMNNDSCQVLWCSGKIGSGKTILAANTIDHILRTKKGPDIFLTFFFLRFDDEQSLNANTILRSIIRQTLDSTSLSAETTAWLQKFENFMSPDLGELAEFLRMRIQSSKAFYIIIDGLDECKQVETKGLLQKLTSVIAVESKVKLLVFSRESLSGIIKKHFPAVAHVSMACQPAQGDIAAYIKATVEERVENGDLVIGNRSLVNDITTALVNGSDGMFLWVTFQIDELCATHSDEDIRKALQDLPESLEETFNRALDRILKRREAKMAQRAFTWIGAAKRPLSLEQLREVLPIEIEQPYSRPEQSLNRIEDIQSWCENLVQIDEELRIVQFAHHSIHQFLSGKPHQPRFTKFHFDVEEADHFAGEICVTYLGFSDFQRALTRRSQPLKPFKPTNIADMALNNETGLATSVSMWRSFSRTSRETPTNFDVTRLLESQRRHSQPLSQLEREHPFLEYASEGWLLHSSAFEKGKSKMWYLWRNLVMDNNELTQKPWSNTQLPLNNEQVAGWALQAKHCALICLILEAGWSSSPNLVQLLQFLVKKGDMAKLDPIFDGIDHDVFEAIRGSLLQEASRHGHVAMVDLILARNASFNLLLDWRDGEKALMAAVEAGHFLVVKQLLDAHNLDEIRTAGREVFRVAVENDHSLIVEMLLELGVEPDIDILEVALDSGHAGVFKRLVAAGVAISGNELFVAASKGNVGVFEELRNLEPRIDYQVLRVAAQNGHLAIVEMALDTLLEVDPPDELMEESALEQAALNGHDLVIETLLQAKAEVNRTASPRTALQAAAGGGHLSTFKRLLRAGAEINVRIDADHKMSTLEIAVEGGCLAVVEHALEASAEVNREPGPVLVPTALQLATHRGHLQIVKRLLDAGAEVDGRSDSRLMNESAVRVHLARPNPDPRNYRYLTALQIAAGQGDLALVDTLLEAGADVNAAPGFYEDIDLSALAGAAEGGHLAVVERLLQKGVSLYTGGHNLSLLQLAVIHGHLDVVDSLLDAAAQDNYDGRDADFTLALLMAAEEGDLTVVERLLKVNTKVGASDVGYGGEKVLARAKKTHPAIYRMIIEARHAQKTQSKITAERNRLFQDSEESSSRRQKRSC</sequence>
<dbReference type="InterPro" id="IPR056125">
    <property type="entry name" value="DUF7708"/>
</dbReference>
<protein>
    <recommendedName>
        <fullName evidence="4">NACHT domain-containing protein</fullName>
    </recommendedName>
</protein>
<dbReference type="PROSITE" id="PS50837">
    <property type="entry name" value="NACHT"/>
    <property type="match status" value="1"/>
</dbReference>
<feature type="repeat" description="ANK" evidence="2">
    <location>
        <begin position="1154"/>
        <end position="1183"/>
    </location>
</feature>
<feature type="region of interest" description="Disordered" evidence="3">
    <location>
        <begin position="1382"/>
        <end position="1401"/>
    </location>
</feature>
<evidence type="ECO:0000256" key="2">
    <source>
        <dbReference type="PROSITE-ProRule" id="PRU00023"/>
    </source>
</evidence>
<dbReference type="Pfam" id="PF12796">
    <property type="entry name" value="Ank_2"/>
    <property type="match status" value="3"/>
</dbReference>
<dbReference type="InterPro" id="IPR007111">
    <property type="entry name" value="NACHT_NTPase"/>
</dbReference>
<keyword evidence="6" id="KW-1185">Reference proteome</keyword>
<keyword evidence="2" id="KW-0040">ANK repeat</keyword>
<feature type="domain" description="NACHT" evidence="4">
    <location>
        <begin position="313"/>
        <end position="456"/>
    </location>
</feature>
<dbReference type="Pfam" id="PF24883">
    <property type="entry name" value="NPHP3_N"/>
    <property type="match status" value="1"/>
</dbReference>
<name>A0A9P8VU35_9HYPO</name>
<evidence type="ECO:0000313" key="6">
    <source>
        <dbReference type="Proteomes" id="UP000777438"/>
    </source>
</evidence>
<proteinExistence type="predicted"/>
<dbReference type="InterPro" id="IPR027417">
    <property type="entry name" value="P-loop_NTPase"/>
</dbReference>
<dbReference type="OrthoDB" id="7464126at2759"/>
<dbReference type="PANTHER" id="PTHR10039:SF10">
    <property type="entry name" value="NACHT DOMAIN-CONTAINING PROTEIN"/>
    <property type="match status" value="1"/>
</dbReference>
<dbReference type="SUPFAM" id="SSF52540">
    <property type="entry name" value="P-loop containing nucleoside triphosphate hydrolases"/>
    <property type="match status" value="1"/>
</dbReference>
<dbReference type="PROSITE" id="PS50297">
    <property type="entry name" value="ANK_REP_REGION"/>
    <property type="match status" value="3"/>
</dbReference>
<dbReference type="InterPro" id="IPR036770">
    <property type="entry name" value="Ankyrin_rpt-contain_sf"/>
</dbReference>
<evidence type="ECO:0000256" key="3">
    <source>
        <dbReference type="SAM" id="MobiDB-lite"/>
    </source>
</evidence>
<feature type="repeat" description="ANK" evidence="2">
    <location>
        <begin position="1081"/>
        <end position="1113"/>
    </location>
</feature>
<dbReference type="EMBL" id="JAGPYM010000034">
    <property type="protein sequence ID" value="KAH6876628.1"/>
    <property type="molecule type" value="Genomic_DNA"/>
</dbReference>
<evidence type="ECO:0000259" key="4">
    <source>
        <dbReference type="PROSITE" id="PS50837"/>
    </source>
</evidence>
<reference evidence="5 6" key="1">
    <citation type="journal article" date="2021" name="Nat. Commun.">
        <title>Genetic determinants of endophytism in the Arabidopsis root mycobiome.</title>
        <authorList>
            <person name="Mesny F."/>
            <person name="Miyauchi S."/>
            <person name="Thiergart T."/>
            <person name="Pickel B."/>
            <person name="Atanasova L."/>
            <person name="Karlsson M."/>
            <person name="Huettel B."/>
            <person name="Barry K.W."/>
            <person name="Haridas S."/>
            <person name="Chen C."/>
            <person name="Bauer D."/>
            <person name="Andreopoulos W."/>
            <person name="Pangilinan J."/>
            <person name="LaButti K."/>
            <person name="Riley R."/>
            <person name="Lipzen A."/>
            <person name="Clum A."/>
            <person name="Drula E."/>
            <person name="Henrissat B."/>
            <person name="Kohler A."/>
            <person name="Grigoriev I.V."/>
            <person name="Martin F.M."/>
            <person name="Hacquard S."/>
        </authorList>
    </citation>
    <scope>NUCLEOTIDE SEQUENCE [LARGE SCALE GENOMIC DNA]</scope>
    <source>
        <strain evidence="5 6">MPI-CAGE-CH-0241</strain>
    </source>
</reference>
<comment type="caution">
    <text evidence="5">The sequence shown here is derived from an EMBL/GenBank/DDBJ whole genome shotgun (WGS) entry which is preliminary data.</text>
</comment>
<dbReference type="InterPro" id="IPR056884">
    <property type="entry name" value="NPHP3-like_N"/>
</dbReference>
<dbReference type="Gene3D" id="3.40.50.300">
    <property type="entry name" value="P-loop containing nucleotide triphosphate hydrolases"/>
    <property type="match status" value="1"/>
</dbReference>
<dbReference type="Pfam" id="PF22939">
    <property type="entry name" value="WHD_GPIID"/>
    <property type="match status" value="1"/>
</dbReference>